<keyword evidence="2" id="KW-0472">Membrane</keyword>
<protein>
    <submittedName>
        <fullName evidence="3">Uncharacterized protein</fullName>
    </submittedName>
</protein>
<feature type="transmembrane region" description="Helical" evidence="2">
    <location>
        <begin position="12"/>
        <end position="35"/>
    </location>
</feature>
<feature type="transmembrane region" description="Helical" evidence="2">
    <location>
        <begin position="103"/>
        <end position="135"/>
    </location>
</feature>
<proteinExistence type="predicted"/>
<dbReference type="PROSITE" id="PS51257">
    <property type="entry name" value="PROKAR_LIPOPROTEIN"/>
    <property type="match status" value="1"/>
</dbReference>
<organism evidence="3 4">
    <name type="scientific">Pseudosporangium ferrugineum</name>
    <dbReference type="NCBI Taxonomy" id="439699"/>
    <lineage>
        <taxon>Bacteria</taxon>
        <taxon>Bacillati</taxon>
        <taxon>Actinomycetota</taxon>
        <taxon>Actinomycetes</taxon>
        <taxon>Micromonosporales</taxon>
        <taxon>Micromonosporaceae</taxon>
        <taxon>Pseudosporangium</taxon>
    </lineage>
</organism>
<evidence type="ECO:0000256" key="2">
    <source>
        <dbReference type="SAM" id="Phobius"/>
    </source>
</evidence>
<feature type="compositionally biased region" description="Polar residues" evidence="1">
    <location>
        <begin position="151"/>
        <end position="160"/>
    </location>
</feature>
<feature type="region of interest" description="Disordered" evidence="1">
    <location>
        <begin position="141"/>
        <end position="160"/>
    </location>
</feature>
<sequence length="160" mass="16339">MVRRWSSGRAWRIVLSGAMGVAANGIALACTAMTWSGPHRSAMATLYAAGALIGVAVIAAAQKLTTARGNRLIMLAVGVVSTLIVGVAAVLDGGAGSPAALGFFAPSLLFAVTCPPRVMVGMEAMLIAVYAAAAWRSARCRRPRSPPSGAGCTNSPSWIR</sequence>
<keyword evidence="2" id="KW-0812">Transmembrane</keyword>
<dbReference type="EMBL" id="PVZG01000040">
    <property type="protein sequence ID" value="PRY19013.1"/>
    <property type="molecule type" value="Genomic_DNA"/>
</dbReference>
<feature type="transmembrane region" description="Helical" evidence="2">
    <location>
        <begin position="41"/>
        <end position="60"/>
    </location>
</feature>
<dbReference type="Proteomes" id="UP000239209">
    <property type="component" value="Unassembled WGS sequence"/>
</dbReference>
<keyword evidence="2" id="KW-1133">Transmembrane helix</keyword>
<keyword evidence="4" id="KW-1185">Reference proteome</keyword>
<dbReference type="AlphaFoldDB" id="A0A2T0RCZ5"/>
<name>A0A2T0RCZ5_9ACTN</name>
<accession>A0A2T0RCZ5</accession>
<evidence type="ECO:0000313" key="3">
    <source>
        <dbReference type="EMBL" id="PRY19013.1"/>
    </source>
</evidence>
<comment type="caution">
    <text evidence="3">The sequence shown here is derived from an EMBL/GenBank/DDBJ whole genome shotgun (WGS) entry which is preliminary data.</text>
</comment>
<evidence type="ECO:0000313" key="4">
    <source>
        <dbReference type="Proteomes" id="UP000239209"/>
    </source>
</evidence>
<feature type="transmembrane region" description="Helical" evidence="2">
    <location>
        <begin position="72"/>
        <end position="91"/>
    </location>
</feature>
<reference evidence="3 4" key="1">
    <citation type="submission" date="2018-03" db="EMBL/GenBank/DDBJ databases">
        <title>Genomic Encyclopedia of Archaeal and Bacterial Type Strains, Phase II (KMG-II): from individual species to whole genera.</title>
        <authorList>
            <person name="Goeker M."/>
        </authorList>
    </citation>
    <scope>NUCLEOTIDE SEQUENCE [LARGE SCALE GENOMIC DNA]</scope>
    <source>
        <strain evidence="3 4">DSM 45348</strain>
    </source>
</reference>
<evidence type="ECO:0000256" key="1">
    <source>
        <dbReference type="SAM" id="MobiDB-lite"/>
    </source>
</evidence>
<gene>
    <name evidence="3" type="ORF">CLV70_14021</name>
</gene>